<proteinExistence type="predicted"/>
<reference evidence="2" key="1">
    <citation type="submission" date="2019-09" db="EMBL/GenBank/DDBJ databases">
        <title>Draft genome information of white flower Hibiscus syriacus.</title>
        <authorList>
            <person name="Kim Y.-M."/>
        </authorList>
    </citation>
    <scope>NUCLEOTIDE SEQUENCE [LARGE SCALE GENOMIC DNA]</scope>
    <source>
        <strain evidence="2">YM2019G1</strain>
    </source>
</reference>
<dbReference type="AlphaFoldDB" id="A0A6A3BWJ6"/>
<feature type="region of interest" description="Disordered" evidence="1">
    <location>
        <begin position="32"/>
        <end position="60"/>
    </location>
</feature>
<comment type="caution">
    <text evidence="2">The sequence shown here is derived from an EMBL/GenBank/DDBJ whole genome shotgun (WGS) entry which is preliminary data.</text>
</comment>
<sequence length="483" mass="53038">MGDRIRLRLVGSVSSKQESFSAEILQVAGDGLSRVDSSSEEKEVRSSGGVGSPQLPAENSRDTVDRWLVGDVCTTVAGGSGSKHLMLQEGEGQPSGAKLSGFSAEDLNFKEDYRGLGLRNVSINESEEAHFEGSSESKTNNYRIVPSGPAVNLLKLGYGNRLESRVELAGSQQQSGSDKLKVQNWANVSADLNSNLLPAGSSQSNREYDSPANNLIPAGHDVKLSRVEVQGEFQHTVLVDSKLENSDTALSGYKYISIEGGFIDRLQSQSEGISNKPNKDLLEEVVLEKDDCRGVGTELILERGRSLFQHRRTLCPKSLPIERRRMASYKRYYTRSRVRIYWFENKHKGIPVRKDLQPPSINMVGGKEEVFNGAADDQNPYVAPTNCNSSSEVLAVVPFSAVGSGRSKRREKRVLTREAVDMVNSPFVFTPQFSKAVEEAMVTWEVCKILGISFKDGKKAFLDKIINLEEGSAESREHGKSGV</sequence>
<evidence type="ECO:0000313" key="3">
    <source>
        <dbReference type="Proteomes" id="UP000436088"/>
    </source>
</evidence>
<gene>
    <name evidence="2" type="ORF">F3Y22_tig00016725pilonHSYRG00014</name>
</gene>
<accession>A0A6A3BWJ6</accession>
<name>A0A6A3BWJ6_HIBSY</name>
<protein>
    <submittedName>
        <fullName evidence="2">Uncharacterized protein</fullName>
    </submittedName>
</protein>
<keyword evidence="3" id="KW-1185">Reference proteome</keyword>
<organism evidence="2 3">
    <name type="scientific">Hibiscus syriacus</name>
    <name type="common">Rose of Sharon</name>
    <dbReference type="NCBI Taxonomy" id="106335"/>
    <lineage>
        <taxon>Eukaryota</taxon>
        <taxon>Viridiplantae</taxon>
        <taxon>Streptophyta</taxon>
        <taxon>Embryophyta</taxon>
        <taxon>Tracheophyta</taxon>
        <taxon>Spermatophyta</taxon>
        <taxon>Magnoliopsida</taxon>
        <taxon>eudicotyledons</taxon>
        <taxon>Gunneridae</taxon>
        <taxon>Pentapetalae</taxon>
        <taxon>rosids</taxon>
        <taxon>malvids</taxon>
        <taxon>Malvales</taxon>
        <taxon>Malvaceae</taxon>
        <taxon>Malvoideae</taxon>
        <taxon>Hibiscus</taxon>
    </lineage>
</organism>
<evidence type="ECO:0000256" key="1">
    <source>
        <dbReference type="SAM" id="MobiDB-lite"/>
    </source>
</evidence>
<evidence type="ECO:0000313" key="2">
    <source>
        <dbReference type="EMBL" id="KAE8721116.1"/>
    </source>
</evidence>
<dbReference type="EMBL" id="VEPZ02000640">
    <property type="protein sequence ID" value="KAE8721116.1"/>
    <property type="molecule type" value="Genomic_DNA"/>
</dbReference>
<dbReference type="Proteomes" id="UP000436088">
    <property type="component" value="Unassembled WGS sequence"/>
</dbReference>